<feature type="transmembrane region" description="Helical" evidence="1">
    <location>
        <begin position="653"/>
        <end position="672"/>
    </location>
</feature>
<keyword evidence="1" id="KW-0812">Transmembrane</keyword>
<dbReference type="OrthoDB" id="3248909at2759"/>
<accession>A0A420XXQ1</accession>
<protein>
    <submittedName>
        <fullName evidence="2">Uncharacterized protein</fullName>
    </submittedName>
</protein>
<gene>
    <name evidence="2" type="ORF">DL546_002383</name>
</gene>
<dbReference type="Pfam" id="PF11915">
    <property type="entry name" value="DUF3433"/>
    <property type="match status" value="2"/>
</dbReference>
<dbReference type="Proteomes" id="UP000275385">
    <property type="component" value="Unassembled WGS sequence"/>
</dbReference>
<organism evidence="2 3">
    <name type="scientific">Coniochaeta pulveracea</name>
    <dbReference type="NCBI Taxonomy" id="177199"/>
    <lineage>
        <taxon>Eukaryota</taxon>
        <taxon>Fungi</taxon>
        <taxon>Dikarya</taxon>
        <taxon>Ascomycota</taxon>
        <taxon>Pezizomycotina</taxon>
        <taxon>Sordariomycetes</taxon>
        <taxon>Sordariomycetidae</taxon>
        <taxon>Coniochaetales</taxon>
        <taxon>Coniochaetaceae</taxon>
        <taxon>Coniochaeta</taxon>
    </lineage>
</organism>
<feature type="transmembrane region" description="Helical" evidence="1">
    <location>
        <begin position="692"/>
        <end position="714"/>
    </location>
</feature>
<feature type="transmembrane region" description="Helical" evidence="1">
    <location>
        <begin position="110"/>
        <end position="133"/>
    </location>
</feature>
<reference evidence="2 3" key="1">
    <citation type="submission" date="2018-08" db="EMBL/GenBank/DDBJ databases">
        <title>Draft genome of the lignicolous fungus Coniochaeta pulveracea.</title>
        <authorList>
            <person name="Borstlap C.J."/>
            <person name="De Witt R.N."/>
            <person name="Botha A."/>
            <person name="Volschenk H."/>
        </authorList>
    </citation>
    <scope>NUCLEOTIDE SEQUENCE [LARGE SCALE GENOMIC DNA]</scope>
    <source>
        <strain evidence="2 3">CAB683</strain>
    </source>
</reference>
<proteinExistence type="predicted"/>
<feature type="transmembrane region" description="Helical" evidence="1">
    <location>
        <begin position="760"/>
        <end position="783"/>
    </location>
</feature>
<dbReference type="PANTHER" id="PTHR37544">
    <property type="entry name" value="SPRAY-RELATED"/>
    <property type="match status" value="1"/>
</dbReference>
<name>A0A420XXQ1_9PEZI</name>
<sequence>MSARSIPSVSAFSSSGSSQELKHHVQVLENQAELAPSHKPNHEGIGTAFTAAKSSTGWIRGWKPCSMRPPVLVFFILVSLTLVAVIEYLAQESHKQGGLFLAPNANEPSTGIIATRYVPTVVAVVYSLAWTWIDLDIRRIQPWLEMSRRDGGTAEATLLLDYPFEFLAFLPFSAAKRKHWLVFLGGTVMMLIFWAVTPLQGAIFGTQAVTVTQQVAAAVTARLMPLDRQLDSFDASIPNTAYSITWLKQPFPEFTTANYAYIPFRPSSSSHQIMPNETWTAETTALSTHLDCWPAVVTKTDTPFEYTFDNGRGCTADLTPTTKRVSANSSNIVYTILYIGYHMDPTSDWFLENPNCSQAASHQFLAIWKSSASEDMTSLFCETSYTKQKAQVSVSALEKRPEEDTLLLIGDAEPLLETEFNSTAFEYLIGTGVPPKQYRRDYANDKIVRQDVAMINRGVNWPATNMVGFGIGPSTYSLEELKNATNLQSIFASAHRRIFSAAVPKVLQGNDTRDLTRSAAVQYLKYGVVVSRPLALVVEILLLVIAVLVSLVLIISHRTYSSLSKDPASIGDNLAVLRESKPLLQELIHSDQYDDKTLQKILDGHRFKLVERHNAHGPALGIDILKSASSGSRQPLSPKAVNPAVHHRAMRPLSGMVFVFTLLAGIGILLYFKRKEASLGGLPRPTENFEVLQLIENYIPTVFATLLEPFLVLLNRLRCLLQPFHTLRKGNATASKTLETSYTSIPPQLVIWRAFRAGHIILGSLCAMTLLANVLAVALGALFNENPVMVQYPVTFQQVQTAKLNSSNSLDPSDTVTYYFDPFYVTMANLSSGTPLPPWIDSEFAYFPFVTTDGNRDNSSLTYQAHTQGFGVDTVCKPLSTSPNNLPYVDYHLHDDASQSLAVLYENENGSITNCTNPWFWKTPALDINQDAPAGGLAQELATQLQPQKIIDGNTYQNPNDHGFCERRMLMSWFRVQPRERNKTLEALHLDCVSSLQTATFNVTVNSAGYVVDAVRVGPLGNLRNMDRNETQRMLGSANDIIAGGAGVYTDSAYTSLDDAGWHNDTLTRDWMNYLIKLMLNSTKLVDPDQPLPTAEETIPVVQDLYKRLFSVALGLNMRVFKTAAEPVPLLGTVVVPETRIFMDDTAFIITIVILGLNVVVAVVVYVQEGRPFLPRLPSTIGSLAAYVAASRAVREYVSPETDDTEGRRHGGGQRTYGFGRFMGVDGREHVGVEMDPYVQPGEGGGRTWSSVSLRLRKLPSGR</sequence>
<evidence type="ECO:0000313" key="3">
    <source>
        <dbReference type="Proteomes" id="UP000275385"/>
    </source>
</evidence>
<feature type="transmembrane region" description="Helical" evidence="1">
    <location>
        <begin position="71"/>
        <end position="90"/>
    </location>
</feature>
<dbReference type="PANTHER" id="PTHR37544:SF3">
    <property type="entry name" value="SPRAY"/>
    <property type="match status" value="1"/>
</dbReference>
<dbReference type="STRING" id="177199.A0A420XXQ1"/>
<keyword evidence="1" id="KW-1133">Transmembrane helix</keyword>
<evidence type="ECO:0000256" key="1">
    <source>
        <dbReference type="SAM" id="Phobius"/>
    </source>
</evidence>
<dbReference type="InterPro" id="IPR021840">
    <property type="entry name" value="DUF3433"/>
</dbReference>
<dbReference type="AlphaFoldDB" id="A0A420XXQ1"/>
<feature type="transmembrane region" description="Helical" evidence="1">
    <location>
        <begin position="180"/>
        <end position="197"/>
    </location>
</feature>
<keyword evidence="1" id="KW-0472">Membrane</keyword>
<feature type="transmembrane region" description="Helical" evidence="1">
    <location>
        <begin position="1147"/>
        <end position="1167"/>
    </location>
</feature>
<dbReference type="EMBL" id="QVQW01000114">
    <property type="protein sequence ID" value="RKU40228.1"/>
    <property type="molecule type" value="Genomic_DNA"/>
</dbReference>
<feature type="transmembrane region" description="Helical" evidence="1">
    <location>
        <begin position="534"/>
        <end position="555"/>
    </location>
</feature>
<keyword evidence="3" id="KW-1185">Reference proteome</keyword>
<comment type="caution">
    <text evidence="2">The sequence shown here is derived from an EMBL/GenBank/DDBJ whole genome shotgun (WGS) entry which is preliminary data.</text>
</comment>
<evidence type="ECO:0000313" key="2">
    <source>
        <dbReference type="EMBL" id="RKU40228.1"/>
    </source>
</evidence>